<accession>A0A9P6NNG4</accession>
<dbReference type="GO" id="GO:0004045">
    <property type="term" value="F:peptidyl-tRNA hydrolase activity"/>
    <property type="evidence" value="ECO:0007669"/>
    <property type="project" value="TreeGrafter"/>
</dbReference>
<dbReference type="AlphaFoldDB" id="A0A9P6NNG4"/>
<organism evidence="1 2">
    <name type="scientific">Cronartium quercuum f. sp. fusiforme G11</name>
    <dbReference type="NCBI Taxonomy" id="708437"/>
    <lineage>
        <taxon>Eukaryota</taxon>
        <taxon>Fungi</taxon>
        <taxon>Dikarya</taxon>
        <taxon>Basidiomycota</taxon>
        <taxon>Pucciniomycotina</taxon>
        <taxon>Pucciniomycetes</taxon>
        <taxon>Pucciniales</taxon>
        <taxon>Coleosporiaceae</taxon>
        <taxon>Cronartium</taxon>
    </lineage>
</organism>
<name>A0A9P6NNG4_9BASI</name>
<dbReference type="GO" id="GO:0005762">
    <property type="term" value="C:mitochondrial large ribosomal subunit"/>
    <property type="evidence" value="ECO:0007669"/>
    <property type="project" value="TreeGrafter"/>
</dbReference>
<dbReference type="InterPro" id="IPR052104">
    <property type="entry name" value="Mito_Release_Factor_mL62"/>
</dbReference>
<comment type="caution">
    <text evidence="1">The sequence shown here is derived from an EMBL/GenBank/DDBJ whole genome shotgun (WGS) entry which is preliminary data.</text>
</comment>
<reference evidence="1" key="1">
    <citation type="submission" date="2013-11" db="EMBL/GenBank/DDBJ databases">
        <title>Genome sequence of the fusiform rust pathogen reveals effectors for host alternation and coevolution with pine.</title>
        <authorList>
            <consortium name="DOE Joint Genome Institute"/>
            <person name="Smith K."/>
            <person name="Pendleton A."/>
            <person name="Kubisiak T."/>
            <person name="Anderson C."/>
            <person name="Salamov A."/>
            <person name="Aerts A."/>
            <person name="Riley R."/>
            <person name="Clum A."/>
            <person name="Lindquist E."/>
            <person name="Ence D."/>
            <person name="Campbell M."/>
            <person name="Kronenberg Z."/>
            <person name="Feau N."/>
            <person name="Dhillon B."/>
            <person name="Hamelin R."/>
            <person name="Burleigh J."/>
            <person name="Smith J."/>
            <person name="Yandell M."/>
            <person name="Nelson C."/>
            <person name="Grigoriev I."/>
            <person name="Davis J."/>
        </authorList>
    </citation>
    <scope>NUCLEOTIDE SEQUENCE</scope>
    <source>
        <strain evidence="1">G11</strain>
    </source>
</reference>
<dbReference type="GO" id="GO:0070126">
    <property type="term" value="P:mitochondrial translational termination"/>
    <property type="evidence" value="ECO:0007669"/>
    <property type="project" value="TreeGrafter"/>
</dbReference>
<dbReference type="OrthoDB" id="270639at2759"/>
<sequence>MTSSLRTAFQFCFRQLYSTSTQRHYSPTELTVNLLGSPEGQASARTLRARLLGSQRSSVSAIEELRSSLSDAIEQSFSRSSGKGVNTKASLRVRLSKLRQHLPAYWITNLSQSHLYAPTSDSIIIQSSLTRSQASNLDDCWKKLYEALWQASEIGLIANEKLKKSSAKMSRPIVPNPFSERAESVNRNCEGMATKRFLVHKPPPRSNQPPFKLHHTPLNFWRFGPSTQLISRQIRSTTFIGQKPDIPTLLCTPMSKP</sequence>
<proteinExistence type="predicted"/>
<dbReference type="EMBL" id="MU167230">
    <property type="protein sequence ID" value="KAG0149129.1"/>
    <property type="molecule type" value="Genomic_DNA"/>
</dbReference>
<dbReference type="Proteomes" id="UP000886653">
    <property type="component" value="Unassembled WGS sequence"/>
</dbReference>
<gene>
    <name evidence="1" type="ORF">CROQUDRAFT_89454</name>
</gene>
<dbReference type="PANTHER" id="PTHR11075:SF54">
    <property type="entry name" value="LARGE RIBOSOMAL SUBUNIT PROTEIN ML62"/>
    <property type="match status" value="1"/>
</dbReference>
<evidence type="ECO:0000313" key="1">
    <source>
        <dbReference type="EMBL" id="KAG0149129.1"/>
    </source>
</evidence>
<dbReference type="PANTHER" id="PTHR11075">
    <property type="entry name" value="PEPTIDE CHAIN RELEASE FACTOR"/>
    <property type="match status" value="1"/>
</dbReference>
<protein>
    <submittedName>
        <fullName evidence="1">Uncharacterized protein</fullName>
    </submittedName>
</protein>
<evidence type="ECO:0000313" key="2">
    <source>
        <dbReference type="Proteomes" id="UP000886653"/>
    </source>
</evidence>
<dbReference type="GO" id="GO:0016150">
    <property type="term" value="F:translation release factor activity, codon nonspecific"/>
    <property type="evidence" value="ECO:0007669"/>
    <property type="project" value="TreeGrafter"/>
</dbReference>
<dbReference type="Gene3D" id="3.30.160.20">
    <property type="match status" value="1"/>
</dbReference>
<keyword evidence="2" id="KW-1185">Reference proteome</keyword>